<feature type="transmembrane region" description="Helical" evidence="2">
    <location>
        <begin position="75"/>
        <end position="95"/>
    </location>
</feature>
<reference evidence="3 4" key="1">
    <citation type="submission" date="2024-10" db="EMBL/GenBank/DDBJ databases">
        <title>Updated reference genomes for cyclostephanoid diatoms.</title>
        <authorList>
            <person name="Roberts W.R."/>
            <person name="Alverson A.J."/>
        </authorList>
    </citation>
    <scope>NUCLEOTIDE SEQUENCE [LARGE SCALE GENOMIC DNA]</scope>
    <source>
        <strain evidence="3 4">AJA228-03</strain>
    </source>
</reference>
<feature type="transmembrane region" description="Helical" evidence="2">
    <location>
        <begin position="373"/>
        <end position="396"/>
    </location>
</feature>
<dbReference type="AlphaFoldDB" id="A0ABD3R1H6"/>
<feature type="transmembrane region" description="Helical" evidence="2">
    <location>
        <begin position="178"/>
        <end position="196"/>
    </location>
</feature>
<evidence type="ECO:0000256" key="1">
    <source>
        <dbReference type="SAM" id="MobiDB-lite"/>
    </source>
</evidence>
<dbReference type="Gene3D" id="1.20.1530.20">
    <property type="match status" value="1"/>
</dbReference>
<evidence type="ECO:0000313" key="4">
    <source>
        <dbReference type="Proteomes" id="UP001530377"/>
    </source>
</evidence>
<protein>
    <submittedName>
        <fullName evidence="3">Uncharacterized protein</fullName>
    </submittedName>
</protein>
<accession>A0ABD3R1H6</accession>
<feature type="transmembrane region" description="Helical" evidence="2">
    <location>
        <begin position="137"/>
        <end position="158"/>
    </location>
</feature>
<dbReference type="Pfam" id="PF13593">
    <property type="entry name" value="SBF_like"/>
    <property type="match status" value="1"/>
</dbReference>
<feature type="region of interest" description="Disordered" evidence="1">
    <location>
        <begin position="417"/>
        <end position="492"/>
    </location>
</feature>
<feature type="compositionally biased region" description="Polar residues" evidence="1">
    <location>
        <begin position="443"/>
        <end position="456"/>
    </location>
</feature>
<dbReference type="InterPro" id="IPR038770">
    <property type="entry name" value="Na+/solute_symporter_sf"/>
</dbReference>
<gene>
    <name evidence="3" type="ORF">ACHAXA_008227</name>
</gene>
<keyword evidence="2" id="KW-0472">Membrane</keyword>
<feature type="transmembrane region" description="Helical" evidence="2">
    <location>
        <begin position="279"/>
        <end position="298"/>
    </location>
</feature>
<feature type="compositionally biased region" description="Basic and acidic residues" evidence="1">
    <location>
        <begin position="457"/>
        <end position="477"/>
    </location>
</feature>
<dbReference type="EMBL" id="JALLPB020000855">
    <property type="protein sequence ID" value="KAL3806243.1"/>
    <property type="molecule type" value="Genomic_DNA"/>
</dbReference>
<feature type="transmembrane region" description="Helical" evidence="2">
    <location>
        <begin position="208"/>
        <end position="229"/>
    </location>
</feature>
<organism evidence="3 4">
    <name type="scientific">Cyclostephanos tholiformis</name>
    <dbReference type="NCBI Taxonomy" id="382380"/>
    <lineage>
        <taxon>Eukaryota</taxon>
        <taxon>Sar</taxon>
        <taxon>Stramenopiles</taxon>
        <taxon>Ochrophyta</taxon>
        <taxon>Bacillariophyta</taxon>
        <taxon>Coscinodiscophyceae</taxon>
        <taxon>Thalassiosirophycidae</taxon>
        <taxon>Stephanodiscales</taxon>
        <taxon>Stephanodiscaceae</taxon>
        <taxon>Cyclostephanos</taxon>
    </lineage>
</organism>
<feature type="transmembrane region" description="Helical" evidence="2">
    <location>
        <begin position="107"/>
        <end position="125"/>
    </location>
</feature>
<dbReference type="Proteomes" id="UP001530377">
    <property type="component" value="Unassembled WGS sequence"/>
</dbReference>
<feature type="transmembrane region" description="Helical" evidence="2">
    <location>
        <begin position="304"/>
        <end position="326"/>
    </location>
</feature>
<dbReference type="PANTHER" id="PTHR18640:SF5">
    <property type="entry name" value="SODIUM_BILE ACID COTRANSPORTER 7"/>
    <property type="match status" value="1"/>
</dbReference>
<sequence>MKITSCDAEMTATNEPEGRDHVTMSPGLRVYYDEVEETLTEDGKEPTNGPSAVEQQQMPSSVPIHKLVYRRWLKFYHQNSFLVLVSLAILLAYAYPPLGAVYLQPQITAKWIAVIFIFLLAGMGLRSEELSKAFKRVYFNSYIQVFNFFVVSGVVYGFSRILLRLGALPESLADGMTIASTLSVSVNMGIVLTKVVGGDEAAAVFDAAFGNFLGVFVSPALILLYLGLSAGVDLPSVTLKLFLRVVLPLLVGQILRNFVRPAKVFVVRYGKYFREGQEFCLAFIIYTIFCKTFLKGSAATVGDVFIMIACVVFMLVLLMTLAWTSLRVLFPSHPKLQAMGLFGCTHKTVAVGIPMIETIYADSPLVGLYVLPLLIWYTMQLLLGTVAAPYIAAYIIRREGELAQATEPQPDNVLEMAESGASGTAANQKHDIAPPSPDETIGSIDSGSATNATASKQVEDQPVFDKDDGASESHPDAIMESIELGNATNDRT</sequence>
<name>A0ABD3R1H6_9STRA</name>
<evidence type="ECO:0000313" key="3">
    <source>
        <dbReference type="EMBL" id="KAL3806243.1"/>
    </source>
</evidence>
<evidence type="ECO:0000256" key="2">
    <source>
        <dbReference type="SAM" id="Phobius"/>
    </source>
</evidence>
<proteinExistence type="predicted"/>
<keyword evidence="2" id="KW-0812">Transmembrane</keyword>
<dbReference type="InterPro" id="IPR016833">
    <property type="entry name" value="Put_Na-Bile_cotransptr"/>
</dbReference>
<feature type="transmembrane region" description="Helical" evidence="2">
    <location>
        <begin position="338"/>
        <end position="361"/>
    </location>
</feature>
<keyword evidence="4" id="KW-1185">Reference proteome</keyword>
<feature type="region of interest" description="Disordered" evidence="1">
    <location>
        <begin position="1"/>
        <end position="22"/>
    </location>
</feature>
<dbReference type="PANTHER" id="PTHR18640">
    <property type="entry name" value="SOLUTE CARRIER FAMILY 10 MEMBER 7"/>
    <property type="match status" value="1"/>
</dbReference>
<keyword evidence="2" id="KW-1133">Transmembrane helix</keyword>
<feature type="transmembrane region" description="Helical" evidence="2">
    <location>
        <begin position="241"/>
        <end position="259"/>
    </location>
</feature>
<comment type="caution">
    <text evidence="3">The sequence shown here is derived from an EMBL/GenBank/DDBJ whole genome shotgun (WGS) entry which is preliminary data.</text>
</comment>